<accession>A0ABU5TWP4</accession>
<gene>
    <name evidence="1" type="ORF">VB854_10250</name>
</gene>
<organism evidence="1 2">
    <name type="scientific">Limnoraphis robusta CCNP1315</name>
    <dbReference type="NCBI Taxonomy" id="3110306"/>
    <lineage>
        <taxon>Bacteria</taxon>
        <taxon>Bacillati</taxon>
        <taxon>Cyanobacteriota</taxon>
        <taxon>Cyanophyceae</taxon>
        <taxon>Oscillatoriophycideae</taxon>
        <taxon>Oscillatoriales</taxon>
        <taxon>Sirenicapillariaceae</taxon>
        <taxon>Limnoraphis</taxon>
    </lineage>
</organism>
<keyword evidence="2" id="KW-1185">Reference proteome</keyword>
<protein>
    <submittedName>
        <fullName evidence="1">Uncharacterized protein</fullName>
    </submittedName>
</protein>
<evidence type="ECO:0000313" key="1">
    <source>
        <dbReference type="EMBL" id="MEA5519331.1"/>
    </source>
</evidence>
<sequence length="65" mass="7220">MRLVKRVRVQVFKFTSIIALVALAIAVSGKHLSSSPSQSTSVNSQEEMARTFVTQASQLATRYHR</sequence>
<reference evidence="1 2" key="1">
    <citation type="submission" date="2023-12" db="EMBL/GenBank/DDBJ databases">
        <title>Baltic Sea Cyanobacteria.</title>
        <authorList>
            <person name="Delbaje E."/>
            <person name="Fewer D.P."/>
            <person name="Shishido T.K."/>
        </authorList>
    </citation>
    <scope>NUCLEOTIDE SEQUENCE [LARGE SCALE GENOMIC DNA]</scope>
    <source>
        <strain evidence="1 2">CCNP 1315</strain>
    </source>
</reference>
<proteinExistence type="predicted"/>
<comment type="caution">
    <text evidence="1">The sequence shown here is derived from an EMBL/GenBank/DDBJ whole genome shotgun (WGS) entry which is preliminary data.</text>
</comment>
<name>A0ABU5TWP4_9CYAN</name>
<dbReference type="RefSeq" id="WP_046281907.1">
    <property type="nucleotide sequence ID" value="NZ_JAYGHT010000027.1"/>
</dbReference>
<evidence type="ECO:0000313" key="2">
    <source>
        <dbReference type="Proteomes" id="UP001301728"/>
    </source>
</evidence>
<dbReference type="EMBL" id="JAYGHT010000027">
    <property type="protein sequence ID" value="MEA5519331.1"/>
    <property type="molecule type" value="Genomic_DNA"/>
</dbReference>
<dbReference type="Proteomes" id="UP001301728">
    <property type="component" value="Unassembled WGS sequence"/>
</dbReference>